<dbReference type="HOGENOM" id="CLU_006767_9_1_1"/>
<feature type="domain" description="MULE transposase" evidence="2">
    <location>
        <begin position="245"/>
        <end position="307"/>
    </location>
</feature>
<dbReference type="PANTHER" id="PTHR31973:SF191">
    <property type="entry name" value="OS05G0489400 PROTEIN"/>
    <property type="match status" value="1"/>
</dbReference>
<feature type="compositionally biased region" description="Acidic residues" evidence="1">
    <location>
        <begin position="161"/>
        <end position="175"/>
    </location>
</feature>
<evidence type="ECO:0000259" key="3">
    <source>
        <dbReference type="Pfam" id="PF26130"/>
    </source>
</evidence>
<feature type="region of interest" description="Disordered" evidence="1">
    <location>
        <begin position="142"/>
        <end position="175"/>
    </location>
</feature>
<evidence type="ECO:0000313" key="4">
    <source>
        <dbReference type="EMBL" id="EEC80683.1"/>
    </source>
</evidence>
<dbReference type="Gramene" id="BGIOSGA021186-TA">
    <property type="protein sequence ID" value="BGIOSGA021186-PA"/>
    <property type="gene ID" value="BGIOSGA021186"/>
</dbReference>
<evidence type="ECO:0000313" key="5">
    <source>
        <dbReference type="Proteomes" id="UP000007015"/>
    </source>
</evidence>
<keyword evidence="5" id="KW-1185">Reference proteome</keyword>
<evidence type="ECO:0000256" key="1">
    <source>
        <dbReference type="SAM" id="MobiDB-lite"/>
    </source>
</evidence>
<protein>
    <submittedName>
        <fullName evidence="4">Uncharacterized protein</fullName>
    </submittedName>
</protein>
<gene>
    <name evidence="4" type="ORF">OsI_23107</name>
</gene>
<evidence type="ECO:0000259" key="2">
    <source>
        <dbReference type="Pfam" id="PF10551"/>
    </source>
</evidence>
<sequence>MIFRLEGEGPQLYSPDDGKFTAEVHHGGFFVGQGSNRAYVDQTINWIDHCEARTWDIVCLDELLAMLGYDMTPDFKAYWLLPGKTLEDGLRVISTRADFEVMKSVVHKVKNFIIYFDQGDTIAGVDWDDVVANPISELPRVLSPRKMPTADRKVPNKQDDSDSDGSLEDDTDFVDSDYDISDADDDLYVDNVDMGVEDLSDCKAKSWKKAKGSQLKRKEIVVRNSDGEEVSTDDEDLQLPDSDDDGEILTAVGIDPNDCIYPIAIAVVETESLRSWRWFLQTLKEDLGIDNTYPWTIMTDKQKVLTQSQSAYDQLLSQVPNPMVAQMFEESSQVSQMETTHGPLPDNQYILSNQPAVVSTPMTTATKEGKSRANKRKCTTEGVSGVAATTSKNRAPRKKATATNK</sequence>
<feature type="region of interest" description="Disordered" evidence="1">
    <location>
        <begin position="361"/>
        <end position="405"/>
    </location>
</feature>
<feature type="compositionally biased region" description="Basic residues" evidence="1">
    <location>
        <begin position="394"/>
        <end position="405"/>
    </location>
</feature>
<dbReference type="InterPro" id="IPR018289">
    <property type="entry name" value="MULE_transposase_dom"/>
</dbReference>
<dbReference type="InterPro" id="IPR058594">
    <property type="entry name" value="PB1-like_dom_pln"/>
</dbReference>
<dbReference type="Proteomes" id="UP000007015">
    <property type="component" value="Chromosome 6"/>
</dbReference>
<dbReference type="PANTHER" id="PTHR31973">
    <property type="entry name" value="POLYPROTEIN, PUTATIVE-RELATED"/>
    <property type="match status" value="1"/>
</dbReference>
<dbReference type="Pfam" id="PF26130">
    <property type="entry name" value="PB1-like"/>
    <property type="match status" value="1"/>
</dbReference>
<feature type="compositionally biased region" description="Basic and acidic residues" evidence="1">
    <location>
        <begin position="148"/>
        <end position="160"/>
    </location>
</feature>
<proteinExistence type="predicted"/>
<organism evidence="4 5">
    <name type="scientific">Oryza sativa subsp. indica</name>
    <name type="common">Rice</name>
    <dbReference type="NCBI Taxonomy" id="39946"/>
    <lineage>
        <taxon>Eukaryota</taxon>
        <taxon>Viridiplantae</taxon>
        <taxon>Streptophyta</taxon>
        <taxon>Embryophyta</taxon>
        <taxon>Tracheophyta</taxon>
        <taxon>Spermatophyta</taxon>
        <taxon>Magnoliopsida</taxon>
        <taxon>Liliopsida</taxon>
        <taxon>Poales</taxon>
        <taxon>Poaceae</taxon>
        <taxon>BOP clade</taxon>
        <taxon>Oryzoideae</taxon>
        <taxon>Oryzeae</taxon>
        <taxon>Oryzinae</taxon>
        <taxon>Oryza</taxon>
        <taxon>Oryza sativa</taxon>
    </lineage>
</organism>
<dbReference type="EMBL" id="CM000131">
    <property type="protein sequence ID" value="EEC80683.1"/>
    <property type="molecule type" value="Genomic_DNA"/>
</dbReference>
<dbReference type="Pfam" id="PF10551">
    <property type="entry name" value="MULE"/>
    <property type="match status" value="1"/>
</dbReference>
<dbReference type="OMA" id="HNSATCA"/>
<name>B8B2V3_ORYSI</name>
<accession>B8B2V3</accession>
<dbReference type="AlphaFoldDB" id="B8B2V3"/>
<reference evidence="4 5" key="1">
    <citation type="journal article" date="2005" name="PLoS Biol.">
        <title>The genomes of Oryza sativa: a history of duplications.</title>
        <authorList>
            <person name="Yu J."/>
            <person name="Wang J."/>
            <person name="Lin W."/>
            <person name="Li S."/>
            <person name="Li H."/>
            <person name="Zhou J."/>
            <person name="Ni P."/>
            <person name="Dong W."/>
            <person name="Hu S."/>
            <person name="Zeng C."/>
            <person name="Zhang J."/>
            <person name="Zhang Y."/>
            <person name="Li R."/>
            <person name="Xu Z."/>
            <person name="Li S."/>
            <person name="Li X."/>
            <person name="Zheng H."/>
            <person name="Cong L."/>
            <person name="Lin L."/>
            <person name="Yin J."/>
            <person name="Geng J."/>
            <person name="Li G."/>
            <person name="Shi J."/>
            <person name="Liu J."/>
            <person name="Lv H."/>
            <person name="Li J."/>
            <person name="Wang J."/>
            <person name="Deng Y."/>
            <person name="Ran L."/>
            <person name="Shi X."/>
            <person name="Wang X."/>
            <person name="Wu Q."/>
            <person name="Li C."/>
            <person name="Ren X."/>
            <person name="Wang J."/>
            <person name="Wang X."/>
            <person name="Li D."/>
            <person name="Liu D."/>
            <person name="Zhang X."/>
            <person name="Ji Z."/>
            <person name="Zhao W."/>
            <person name="Sun Y."/>
            <person name="Zhang Z."/>
            <person name="Bao J."/>
            <person name="Han Y."/>
            <person name="Dong L."/>
            <person name="Ji J."/>
            <person name="Chen P."/>
            <person name="Wu S."/>
            <person name="Liu J."/>
            <person name="Xiao Y."/>
            <person name="Bu D."/>
            <person name="Tan J."/>
            <person name="Yang L."/>
            <person name="Ye C."/>
            <person name="Zhang J."/>
            <person name="Xu J."/>
            <person name="Zhou Y."/>
            <person name="Yu Y."/>
            <person name="Zhang B."/>
            <person name="Zhuang S."/>
            <person name="Wei H."/>
            <person name="Liu B."/>
            <person name="Lei M."/>
            <person name="Yu H."/>
            <person name="Li Y."/>
            <person name="Xu H."/>
            <person name="Wei S."/>
            <person name="He X."/>
            <person name="Fang L."/>
            <person name="Zhang Z."/>
            <person name="Zhang Y."/>
            <person name="Huang X."/>
            <person name="Su Z."/>
            <person name="Tong W."/>
            <person name="Li J."/>
            <person name="Tong Z."/>
            <person name="Li S."/>
            <person name="Ye J."/>
            <person name="Wang L."/>
            <person name="Fang L."/>
            <person name="Lei T."/>
            <person name="Chen C."/>
            <person name="Chen H."/>
            <person name="Xu Z."/>
            <person name="Li H."/>
            <person name="Huang H."/>
            <person name="Zhang F."/>
            <person name="Xu H."/>
            <person name="Li N."/>
            <person name="Zhao C."/>
            <person name="Li S."/>
            <person name="Dong L."/>
            <person name="Huang Y."/>
            <person name="Li L."/>
            <person name="Xi Y."/>
            <person name="Qi Q."/>
            <person name="Li W."/>
            <person name="Zhang B."/>
            <person name="Hu W."/>
            <person name="Zhang Y."/>
            <person name="Tian X."/>
            <person name="Jiao Y."/>
            <person name="Liang X."/>
            <person name="Jin J."/>
            <person name="Gao L."/>
            <person name="Zheng W."/>
            <person name="Hao B."/>
            <person name="Liu S."/>
            <person name="Wang W."/>
            <person name="Yuan L."/>
            <person name="Cao M."/>
            <person name="McDermott J."/>
            <person name="Samudrala R."/>
            <person name="Wang J."/>
            <person name="Wong G.K."/>
            <person name="Yang H."/>
        </authorList>
    </citation>
    <scope>NUCLEOTIDE SEQUENCE [LARGE SCALE GENOMIC DNA]</scope>
    <source>
        <strain evidence="5">cv. 93-11</strain>
    </source>
</reference>
<feature type="domain" description="PB1-like" evidence="3">
    <location>
        <begin position="18"/>
        <end position="112"/>
    </location>
</feature>